<evidence type="ECO:0000313" key="6">
    <source>
        <dbReference type="Proteomes" id="UP000632828"/>
    </source>
</evidence>
<keyword evidence="3 4" id="KW-0663">Pyridoxal phosphate</keyword>
<dbReference type="RefSeq" id="WP_191153892.1">
    <property type="nucleotide sequence ID" value="NZ_JACWUN010000002.1"/>
</dbReference>
<evidence type="ECO:0000256" key="2">
    <source>
        <dbReference type="PIRSR" id="PIRSR000390-1"/>
    </source>
</evidence>
<feature type="modified residue" description="N6-(pyridoxal phosphate)lysine" evidence="3">
    <location>
        <position position="184"/>
    </location>
</feature>
<keyword evidence="6" id="KW-1185">Reference proteome</keyword>
<dbReference type="AlphaFoldDB" id="A0A8J6QTU4"/>
<keyword evidence="5" id="KW-0032">Aminotransferase</keyword>
<dbReference type="Gene3D" id="3.90.1150.10">
    <property type="entry name" value="Aspartate Aminotransferase, domain 1"/>
    <property type="match status" value="1"/>
</dbReference>
<dbReference type="PIRSF" id="PIRSF000390">
    <property type="entry name" value="PLP_StrS"/>
    <property type="match status" value="1"/>
</dbReference>
<dbReference type="GO" id="GO:0008483">
    <property type="term" value="F:transaminase activity"/>
    <property type="evidence" value="ECO:0007669"/>
    <property type="project" value="UniProtKB-KW"/>
</dbReference>
<protein>
    <submittedName>
        <fullName evidence="5">DegT/DnrJ/EryC1/StrS family aminotransferase</fullName>
    </submittedName>
</protein>
<dbReference type="PANTHER" id="PTHR30244">
    <property type="entry name" value="TRANSAMINASE"/>
    <property type="match status" value="1"/>
</dbReference>
<dbReference type="GO" id="GO:0000271">
    <property type="term" value="P:polysaccharide biosynthetic process"/>
    <property type="evidence" value="ECO:0007669"/>
    <property type="project" value="TreeGrafter"/>
</dbReference>
<feature type="active site" description="Proton acceptor" evidence="2">
    <location>
        <position position="184"/>
    </location>
</feature>
<dbReference type="InterPro" id="IPR015424">
    <property type="entry name" value="PyrdxlP-dep_Trfase"/>
</dbReference>
<sequence>MRIGRILPPAASPIGWTNLAFGLRGLTKGNKSRDDFAADLALHYHQRHCFLVSSGKAALTLILKALHQRYPGRDEVLIPAYTCYSVPSAIARAGLKVRLCDIAENSLDFDLSMIDQQTDNKKLLCVIPTHLFGLPADIAGVRSLITDPEVTIVEDAAQAMGGEVHGQQLGALGDVGFFSLGRGKALSTVEGGVILTNDDELAALIRREYETLPEYQLTQHIKLILYAIAINLLMHPWMFWLPKSLPFLKLGETIYDTGFSSKKLTAFQAGLGRHWRNTLAKSKQIRSTHVGDWQTIVTGSLTAKTDGPPQPLIRFPYLLDSPKAALSMLQQSDDAGLGVAISYPDAIHRIPQIADQFAGQDYPNAAAMAQRLVTMPVHRYLTENDMLSIASILR</sequence>
<dbReference type="Pfam" id="PF01041">
    <property type="entry name" value="DegT_DnrJ_EryC1"/>
    <property type="match status" value="1"/>
</dbReference>
<comment type="similarity">
    <text evidence="1 4">Belongs to the DegT/DnrJ/EryC1 family.</text>
</comment>
<evidence type="ECO:0000256" key="3">
    <source>
        <dbReference type="PIRSR" id="PIRSR000390-2"/>
    </source>
</evidence>
<dbReference type="GO" id="GO:0030170">
    <property type="term" value="F:pyridoxal phosphate binding"/>
    <property type="evidence" value="ECO:0007669"/>
    <property type="project" value="TreeGrafter"/>
</dbReference>
<keyword evidence="5" id="KW-0808">Transferase</keyword>
<dbReference type="Gene3D" id="3.40.640.10">
    <property type="entry name" value="Type I PLP-dependent aspartate aminotransferase-like (Major domain)"/>
    <property type="match status" value="1"/>
</dbReference>
<dbReference type="SUPFAM" id="SSF53383">
    <property type="entry name" value="PLP-dependent transferases"/>
    <property type="match status" value="1"/>
</dbReference>
<comment type="caution">
    <text evidence="5">The sequence shown here is derived from an EMBL/GenBank/DDBJ whole genome shotgun (WGS) entry which is preliminary data.</text>
</comment>
<proteinExistence type="inferred from homology"/>
<gene>
    <name evidence="5" type="ORF">ICT70_02950</name>
</gene>
<accession>A0A8J6QTU4</accession>
<dbReference type="InterPro" id="IPR015422">
    <property type="entry name" value="PyrdxlP-dep_Trfase_small"/>
</dbReference>
<dbReference type="EMBL" id="JACWUN010000002">
    <property type="protein sequence ID" value="MBD1399620.1"/>
    <property type="molecule type" value="Genomic_DNA"/>
</dbReference>
<dbReference type="InterPro" id="IPR015421">
    <property type="entry name" value="PyrdxlP-dep_Trfase_major"/>
</dbReference>
<evidence type="ECO:0000313" key="5">
    <source>
        <dbReference type="EMBL" id="MBD1399620.1"/>
    </source>
</evidence>
<dbReference type="PANTHER" id="PTHR30244:SF34">
    <property type="entry name" value="DTDP-4-AMINO-4,6-DIDEOXYGALACTOSE TRANSAMINASE"/>
    <property type="match status" value="1"/>
</dbReference>
<dbReference type="InterPro" id="IPR000653">
    <property type="entry name" value="DegT/StrS_aminotransferase"/>
</dbReference>
<evidence type="ECO:0000256" key="4">
    <source>
        <dbReference type="RuleBase" id="RU004508"/>
    </source>
</evidence>
<evidence type="ECO:0000256" key="1">
    <source>
        <dbReference type="ARBA" id="ARBA00037999"/>
    </source>
</evidence>
<organism evidence="5 6">
    <name type="scientific">Pelovirga terrestris</name>
    <dbReference type="NCBI Taxonomy" id="2771352"/>
    <lineage>
        <taxon>Bacteria</taxon>
        <taxon>Pseudomonadati</taxon>
        <taxon>Thermodesulfobacteriota</taxon>
        <taxon>Desulfuromonadia</taxon>
        <taxon>Geobacterales</taxon>
        <taxon>Geobacteraceae</taxon>
        <taxon>Pelovirga</taxon>
    </lineage>
</organism>
<name>A0A8J6QTU4_9BACT</name>
<reference evidence="5" key="1">
    <citation type="submission" date="2020-09" db="EMBL/GenBank/DDBJ databases">
        <title>Pelobacter alkaliphilus sp. nov., a novel anaerobic arsenate-reducing bacterium from terrestrial mud volcano.</title>
        <authorList>
            <person name="Khomyakova M.A."/>
            <person name="Merkel A.Y."/>
            <person name="Slobodkin A.I."/>
        </authorList>
    </citation>
    <scope>NUCLEOTIDE SEQUENCE</scope>
    <source>
        <strain evidence="5">M08fum</strain>
    </source>
</reference>
<dbReference type="Proteomes" id="UP000632828">
    <property type="component" value="Unassembled WGS sequence"/>
</dbReference>